<evidence type="ECO:0000256" key="1">
    <source>
        <dbReference type="ARBA" id="ARBA00022737"/>
    </source>
</evidence>
<dbReference type="InterPro" id="IPR050498">
    <property type="entry name" value="Ycf3"/>
</dbReference>
<gene>
    <name evidence="5" type="ORF">BCT99_24700</name>
</gene>
<reference key="1">
    <citation type="submission" date="2016-07" db="EMBL/GenBank/DDBJ databases">
        <title>Nontailed viruses are major unrecognized killers of bacteria in the ocean.</title>
        <authorList>
            <person name="Kauffman K."/>
            <person name="Hussain F."/>
            <person name="Yang J."/>
            <person name="Arevalo P."/>
            <person name="Brown J."/>
            <person name="Cutler M."/>
            <person name="Kelly L."/>
            <person name="Polz M.F."/>
        </authorList>
    </citation>
    <scope>NUCLEOTIDE SEQUENCE [LARGE SCALE GENOMIC DNA]</scope>
    <source>
        <strain>10N.261.52.F7</strain>
    </source>
</reference>
<dbReference type="PROSITE" id="PS50005">
    <property type="entry name" value="TPR"/>
    <property type="match status" value="1"/>
</dbReference>
<reference evidence="5" key="2">
    <citation type="submission" date="2016-07" db="EMBL/GenBank/DDBJ databases">
        <authorList>
            <person name="Kauffman K."/>
            <person name="Arevalo P."/>
            <person name="Polz M.F."/>
        </authorList>
    </citation>
    <scope>NUCLEOTIDE SEQUENCE</scope>
    <source>
        <strain evidence="5">10N.261.52.F7</strain>
    </source>
</reference>
<keyword evidence="1" id="KW-0677">Repeat</keyword>
<reference evidence="5" key="3">
    <citation type="journal article" date="2018" name="Nature">
        <title>A major lineage of non-tailed dsDNA viruses as unrecognized killers of marine bacteria.</title>
        <authorList>
            <person name="Kauffman K.M."/>
            <person name="Hussain F.A."/>
            <person name="Yang J."/>
            <person name="Arevalo P."/>
            <person name="Brown J.M."/>
            <person name="Chang W.K."/>
            <person name="VanInsberghe D."/>
            <person name="Elsherbini J."/>
            <person name="Sharma R.S."/>
            <person name="Cutler M.B."/>
            <person name="Kelly L."/>
            <person name="Polz M.F."/>
        </authorList>
    </citation>
    <scope>NUCLEOTIDE SEQUENCE</scope>
    <source>
        <strain evidence="5">10N.261.52.F7</strain>
    </source>
</reference>
<feature type="repeat" description="TPR" evidence="3">
    <location>
        <begin position="770"/>
        <end position="803"/>
    </location>
</feature>
<dbReference type="PANTHER" id="PTHR44858">
    <property type="entry name" value="TETRATRICOPEPTIDE REPEAT PROTEIN 6"/>
    <property type="match status" value="1"/>
</dbReference>
<proteinExistence type="predicted"/>
<evidence type="ECO:0000256" key="2">
    <source>
        <dbReference type="ARBA" id="ARBA00022803"/>
    </source>
</evidence>
<name>A0AB36XK69_9VIBR</name>
<evidence type="ECO:0000313" key="5">
    <source>
        <dbReference type="EMBL" id="PMK44344.1"/>
    </source>
</evidence>
<dbReference type="AlphaFoldDB" id="A0AB36XK69"/>
<keyword evidence="2 3" id="KW-0802">TPR repeat</keyword>
<dbReference type="SMART" id="SM00028">
    <property type="entry name" value="TPR"/>
    <property type="match status" value="6"/>
</dbReference>
<feature type="domain" description="DUF5107" evidence="4">
    <location>
        <begin position="40"/>
        <end position="326"/>
    </location>
</feature>
<dbReference type="RefSeq" id="WP_102281713.1">
    <property type="nucleotide sequence ID" value="NZ_JAJGZN020000006.1"/>
</dbReference>
<evidence type="ECO:0000259" key="4">
    <source>
        <dbReference type="Pfam" id="PF17128"/>
    </source>
</evidence>
<dbReference type="InterPro" id="IPR033396">
    <property type="entry name" value="DUF5107"/>
</dbReference>
<comment type="caution">
    <text evidence="5">The sequence shown here is derived from an EMBL/GenBank/DDBJ whole genome shotgun (WGS) entry which is preliminary data.</text>
</comment>
<organism evidence="5">
    <name type="scientific">Vibrio lentus</name>
    <dbReference type="NCBI Taxonomy" id="136468"/>
    <lineage>
        <taxon>Bacteria</taxon>
        <taxon>Pseudomonadati</taxon>
        <taxon>Pseudomonadota</taxon>
        <taxon>Gammaproteobacteria</taxon>
        <taxon>Vibrionales</taxon>
        <taxon>Vibrionaceae</taxon>
        <taxon>Vibrio</taxon>
    </lineage>
</organism>
<dbReference type="EMBL" id="MCXM01000028">
    <property type="protein sequence ID" value="PMK44344.1"/>
    <property type="molecule type" value="Genomic_DNA"/>
</dbReference>
<dbReference type="InterPro" id="IPR019734">
    <property type="entry name" value="TPR_rpt"/>
</dbReference>
<evidence type="ECO:0000256" key="3">
    <source>
        <dbReference type="PROSITE-ProRule" id="PRU00339"/>
    </source>
</evidence>
<dbReference type="PANTHER" id="PTHR44858:SF1">
    <property type="entry name" value="UDP-N-ACETYLGLUCOSAMINE--PEPTIDE N-ACETYLGLUCOSAMINYLTRANSFERASE SPINDLY-RELATED"/>
    <property type="match status" value="1"/>
</dbReference>
<sequence>MSTDAKAWVEQVVLPTYPTGKVDSNPLFLENRVYQGSSGSVYPYGVIDSITDQKVDQSYQAVYIENDYIKVMLLPELGGRIHRAYDKVKGRDFVYYNEVVKPALVGLLGPWISGGIEFNWPQHHRPTTFMSTDFTIDHNDDGAVTVWMGEVEHMYGLQIMAGFKVYPNKALIEITGKVYNGNETPRQFLWWSNPAVKGGDDHQSIFPPDVTAVYDHGKRDVSNFPIATGEYYKVDYSPGTDISRYKNLPVPTSYMADKSAYDFVGAYSHNEQGGLLHVANHHVSPGKKQWTWGDCDFGIAWDRQLTDTNGPYIELMTGVFTDNQPDFTWIDSHEEKVFVQHFLPYSYLGNVHNANTDVVIKLERLNGKLEWAVYAIAEITDYTMVISDCKNTVYETSLTMMPGDTRQGTCLLDGQCVSLVGQSELTTTNRLTMTVTSADGFSTLSYSEHVASADEITPDPATSPSLPADVDSVEALYFIGQHLQQYHHATRSPVDYYQEALKRDPNHYQTNVAMASLAYESADYPATLAYTSAALARAHQLNKNPLCGKASYLRGCANEKLGFLDQAFSDVFKATWSANCRDTGFFAAARIATKQSRWGEALDYTNRALHLNGMHYQAATLKAHLLITLNRASEAAAFIKAQKVIQPLGYGLAFEQYQLSQSTSDLASFKHLMNGREANAIHLANFYLSIGATNSAKTVLAQSDSQGAMTYIYQAYLSDEYTSADSELKTDVKTSVTTWLDSAAEIFADNVLFPNTLTEIGVLDAFPNHYFTQYLLGCFFYAKRNYSRAVHHWEKVLCLNPDYAPVLRNLSVYAYNKCKDSQKAIDLMSRAFALSPDDARVLYELDFLHQAVATEPTTRLELLQSHLEVVAGRDDLTAELLNLYNITGQLEQAAECLATRQFHPWEGGEGRITGQFVVNKLRTALGLINQHAYTEAIECLQGALHYPHNLGEGRLVGQTDNDLYYYLGYCYQKLEQHQLAAQHFKCATQGKQEIGQSRYYNDQPADYLFYQAAALYQLGDTEKAVSLYENMVAWAEAEADTPVETDFFAVSLPALIVFDGDLQAEHQQHCLFVKTMGQLGLALITEQGNHIAYSAEEHDTDKQLTFEHTLQALLTQSPAHTKANLFKEVAQHRYAFGRYGQM</sequence>
<dbReference type="SUPFAM" id="SSF48452">
    <property type="entry name" value="TPR-like"/>
    <property type="match status" value="2"/>
</dbReference>
<accession>A0AB36XK69</accession>
<protein>
    <submittedName>
        <fullName evidence="5">DUF5107 domain-containing protein</fullName>
    </submittedName>
</protein>
<dbReference type="Pfam" id="PF17128">
    <property type="entry name" value="DUF5107"/>
    <property type="match status" value="1"/>
</dbReference>
<dbReference type="InterPro" id="IPR011990">
    <property type="entry name" value="TPR-like_helical_dom_sf"/>
</dbReference>
<dbReference type="Gene3D" id="1.25.40.10">
    <property type="entry name" value="Tetratricopeptide repeat domain"/>
    <property type="match status" value="3"/>
</dbReference>